<reference evidence="3" key="3">
    <citation type="submission" date="2019-11" db="EMBL/GenBank/DDBJ databases">
        <authorList>
            <person name="Zhao Q."/>
        </authorList>
    </citation>
    <scope>NUCLEOTIDE SEQUENCE</scope>
    <source>
        <strain evidence="3">M714</strain>
    </source>
</reference>
<dbReference type="Pfam" id="PF02406">
    <property type="entry name" value="MmoB_DmpM"/>
    <property type="match status" value="1"/>
</dbReference>
<organism evidence="2 4">
    <name type="scientific">Janibacter melonis</name>
    <dbReference type="NCBI Taxonomy" id="262209"/>
    <lineage>
        <taxon>Bacteria</taxon>
        <taxon>Bacillati</taxon>
        <taxon>Actinomycetota</taxon>
        <taxon>Actinomycetes</taxon>
        <taxon>Micrococcales</taxon>
        <taxon>Intrasporangiaceae</taxon>
        <taxon>Janibacter</taxon>
    </lineage>
</organism>
<comment type="similarity">
    <text evidence="1">Belongs to the TmoD/XamoD family.</text>
</comment>
<dbReference type="Proteomes" id="UP000076976">
    <property type="component" value="Unassembled WGS sequence"/>
</dbReference>
<dbReference type="KEGG" id="jme:EEW87_015370"/>
<evidence type="ECO:0000256" key="1">
    <source>
        <dbReference type="ARBA" id="ARBA00006313"/>
    </source>
</evidence>
<name>A0A176QFT7_9MICO</name>
<keyword evidence="2" id="KW-0503">Monooxygenase</keyword>
<evidence type="ECO:0000313" key="5">
    <source>
        <dbReference type="Proteomes" id="UP000271708"/>
    </source>
</evidence>
<dbReference type="InterPro" id="IPR003454">
    <property type="entry name" value="MOase_MmoB_DmpM"/>
</dbReference>
<dbReference type="EMBL" id="LQZG01000001">
    <property type="protein sequence ID" value="OAB88656.1"/>
    <property type="molecule type" value="Genomic_DNA"/>
</dbReference>
<accession>A0A176QFT7</accession>
<evidence type="ECO:0000313" key="4">
    <source>
        <dbReference type="Proteomes" id="UP000076976"/>
    </source>
</evidence>
<keyword evidence="2" id="KW-0560">Oxidoreductase</keyword>
<dbReference type="InterPro" id="IPR036889">
    <property type="entry name" value="mOase_MmoB_DmpM_sf"/>
</dbReference>
<accession>A0A5P8FP44</accession>
<dbReference type="RefSeq" id="WP_068270921.1">
    <property type="nucleotide sequence ID" value="NZ_BAAAKD010000014.1"/>
</dbReference>
<dbReference type="EMBL" id="CP044548">
    <property type="protein sequence ID" value="QFQ31409.2"/>
    <property type="molecule type" value="Genomic_DNA"/>
</dbReference>
<gene>
    <name evidence="2" type="ORF">AWH69_02325</name>
    <name evidence="3" type="ORF">EEW87_015370</name>
</gene>
<dbReference type="AlphaFoldDB" id="A0A176QFT7"/>
<dbReference type="SUPFAM" id="SSF56029">
    <property type="entry name" value="Monooxygenase (hydroxylase) regulatory protein"/>
    <property type="match status" value="1"/>
</dbReference>
<evidence type="ECO:0000313" key="2">
    <source>
        <dbReference type="EMBL" id="OAB88656.1"/>
    </source>
</evidence>
<dbReference type="GeneID" id="59162568"/>
<proteinExistence type="inferred from homology"/>
<reference evidence="3 5" key="2">
    <citation type="submission" date="2019-09" db="EMBL/GenBank/DDBJ databases">
        <title>Complete Genome Sequence of Janibacter melonis M714 with both human health impact and industrial applications.</title>
        <authorList>
            <person name="Jin M."/>
            <person name="Zhao Q.R."/>
        </authorList>
    </citation>
    <scope>NUCLEOTIDE SEQUENCE [LARGE SCALE GENOMIC DNA]</scope>
    <source>
        <strain evidence="3 5">M714</strain>
    </source>
</reference>
<keyword evidence="4" id="KW-1185">Reference proteome</keyword>
<sequence>MSETTQTRKVGVDIQESENNRGVIEAIEADNPEAELTHSPGLVRIAAPGRLVIQQATVEEKLGRPWETHEFQMAIVSYFGHIQEWDDDEIVIAWDH</sequence>
<dbReference type="OrthoDB" id="2313602at2"/>
<dbReference type="Proteomes" id="UP000271708">
    <property type="component" value="Chromosome"/>
</dbReference>
<evidence type="ECO:0000313" key="3">
    <source>
        <dbReference type="EMBL" id="QFQ31409.2"/>
    </source>
</evidence>
<dbReference type="GO" id="GO:0004497">
    <property type="term" value="F:monooxygenase activity"/>
    <property type="evidence" value="ECO:0007669"/>
    <property type="project" value="UniProtKB-KW"/>
</dbReference>
<reference evidence="2 4" key="1">
    <citation type="submission" date="2016-01" db="EMBL/GenBank/DDBJ databases">
        <title>Janibacter melonis strain CD11_4 genome sequencing and assembly.</title>
        <authorList>
            <person name="Nair G.R."/>
            <person name="Kaur G."/>
            <person name="Chander A.M."/>
            <person name="Mayilraj S."/>
        </authorList>
    </citation>
    <scope>NUCLEOTIDE SEQUENCE [LARGE SCALE GENOMIC DNA]</scope>
    <source>
        <strain evidence="2 4">CD11-4</strain>
    </source>
</reference>
<dbReference type="STRING" id="262209.AWH69_02325"/>
<dbReference type="Gene3D" id="3.90.56.10">
    <property type="entry name" value="Monooxygenase component MmoB/DmpM"/>
    <property type="match status" value="1"/>
</dbReference>
<protein>
    <submittedName>
        <fullName evidence="2">Monooxygenase</fullName>
    </submittedName>
</protein>